<dbReference type="SUPFAM" id="SSF52096">
    <property type="entry name" value="ClpP/crotonase"/>
    <property type="match status" value="1"/>
</dbReference>
<dbReference type="RefSeq" id="WP_246388765.1">
    <property type="nucleotide sequence ID" value="NZ_JACIDY010000008.1"/>
</dbReference>
<dbReference type="PANTHER" id="PTHR32060">
    <property type="entry name" value="TAIL-SPECIFIC PROTEASE"/>
    <property type="match status" value="1"/>
</dbReference>
<evidence type="ECO:0000259" key="3">
    <source>
        <dbReference type="SMART" id="SM00245"/>
    </source>
</evidence>
<evidence type="ECO:0000256" key="1">
    <source>
        <dbReference type="SAM" id="MobiDB-lite"/>
    </source>
</evidence>
<sequence>MKHRGTFTSAMAALALLSGCGGGGDGGSFSSGGTASPAPSPSPSPSPTPTPSAACSLGSRQQWALGQLNEWYLFPDDLAQGLNPASFSDLNDYVDALVAPARAKRQDRFFTHVTSIKEEDAFYSSGTSAGFGVQFQAYSDPKLFVVDAYEGAPGLSAGLDRGTEILAIGTSNSNLRTIPDLVKAGGWDAVSDALGPDTEGTARVLQIRQPNSAVITISIIKRPFDIPPISSRFGTRIIDDGGRKVGYINLRTFVGPADRALREAFSNFKAQGVTEVIVDLRYNGGGLISVANLFSELLNAQRAGQVLSYETFRPSKASQNVTNIIGSQPQAIAATKVAFIGTRRTASASELVINAQRPFLGNNVALIGDNTFGKPVGQIALDRSECDDRLRAVALKTENSARQGEYYSGLASQMAVTCQAGDDIFRSLGDPQEQSISAALGFLAGRSCTPISSTASASATAGSGMHLLRPAKPNAAQLDVPGLF</sequence>
<feature type="compositionally biased region" description="Pro residues" evidence="1">
    <location>
        <begin position="38"/>
        <end position="50"/>
    </location>
</feature>
<keyword evidence="2" id="KW-0732">Signal</keyword>
<keyword evidence="4" id="KW-0645">Protease</keyword>
<dbReference type="PANTHER" id="PTHR32060:SF30">
    <property type="entry name" value="CARBOXY-TERMINAL PROCESSING PROTEASE CTPA"/>
    <property type="match status" value="1"/>
</dbReference>
<dbReference type="Gene3D" id="3.30.750.170">
    <property type="match status" value="1"/>
</dbReference>
<evidence type="ECO:0000313" key="4">
    <source>
        <dbReference type="EMBL" id="MBB3941263.1"/>
    </source>
</evidence>
<dbReference type="CDD" id="cd07561">
    <property type="entry name" value="Peptidase_S41_CPP_like"/>
    <property type="match status" value="1"/>
</dbReference>
<name>A0A7W6C5K2_9SPHN</name>
<dbReference type="EMBL" id="JACIDY010000008">
    <property type="protein sequence ID" value="MBB3941263.1"/>
    <property type="molecule type" value="Genomic_DNA"/>
</dbReference>
<accession>A0A7W6C5K2</accession>
<dbReference type="PROSITE" id="PS51257">
    <property type="entry name" value="PROKAR_LIPOPROTEIN"/>
    <property type="match status" value="1"/>
</dbReference>
<feature type="region of interest" description="Disordered" evidence="1">
    <location>
        <begin position="26"/>
        <end position="56"/>
    </location>
</feature>
<keyword evidence="5" id="KW-1185">Reference proteome</keyword>
<dbReference type="Proteomes" id="UP000561459">
    <property type="component" value="Unassembled WGS sequence"/>
</dbReference>
<organism evidence="4 5">
    <name type="scientific">Novosphingobium fluoreni</name>
    <dbReference type="NCBI Taxonomy" id="1391222"/>
    <lineage>
        <taxon>Bacteria</taxon>
        <taxon>Pseudomonadati</taxon>
        <taxon>Pseudomonadota</taxon>
        <taxon>Alphaproteobacteria</taxon>
        <taxon>Sphingomonadales</taxon>
        <taxon>Sphingomonadaceae</taxon>
        <taxon>Novosphingobium</taxon>
    </lineage>
</organism>
<dbReference type="GO" id="GO:0008236">
    <property type="term" value="F:serine-type peptidase activity"/>
    <property type="evidence" value="ECO:0007669"/>
    <property type="project" value="InterPro"/>
</dbReference>
<dbReference type="SMART" id="SM00245">
    <property type="entry name" value="TSPc"/>
    <property type="match status" value="1"/>
</dbReference>
<dbReference type="InterPro" id="IPR036034">
    <property type="entry name" value="PDZ_sf"/>
</dbReference>
<evidence type="ECO:0000313" key="5">
    <source>
        <dbReference type="Proteomes" id="UP000561459"/>
    </source>
</evidence>
<proteinExistence type="predicted"/>
<dbReference type="GO" id="GO:0007165">
    <property type="term" value="P:signal transduction"/>
    <property type="evidence" value="ECO:0007669"/>
    <property type="project" value="TreeGrafter"/>
</dbReference>
<dbReference type="GO" id="GO:0030288">
    <property type="term" value="C:outer membrane-bounded periplasmic space"/>
    <property type="evidence" value="ECO:0007669"/>
    <property type="project" value="TreeGrafter"/>
</dbReference>
<gene>
    <name evidence="4" type="ORF">GGR39_002939</name>
</gene>
<reference evidence="4 5" key="1">
    <citation type="submission" date="2020-08" db="EMBL/GenBank/DDBJ databases">
        <title>Genomic Encyclopedia of Type Strains, Phase IV (KMG-IV): sequencing the most valuable type-strain genomes for metagenomic binning, comparative biology and taxonomic classification.</title>
        <authorList>
            <person name="Goeker M."/>
        </authorList>
    </citation>
    <scope>NUCLEOTIDE SEQUENCE [LARGE SCALE GENOMIC DNA]</scope>
    <source>
        <strain evidence="4 5">DSM 27568</strain>
    </source>
</reference>
<dbReference type="InterPro" id="IPR029045">
    <property type="entry name" value="ClpP/crotonase-like_dom_sf"/>
</dbReference>
<dbReference type="AlphaFoldDB" id="A0A7W6C5K2"/>
<feature type="signal peptide" evidence="2">
    <location>
        <begin position="1"/>
        <end position="23"/>
    </location>
</feature>
<dbReference type="Gene3D" id="3.90.226.10">
    <property type="entry name" value="2-enoyl-CoA Hydratase, Chain A, domain 1"/>
    <property type="match status" value="1"/>
</dbReference>
<dbReference type="Gene3D" id="2.30.42.10">
    <property type="match status" value="1"/>
</dbReference>
<evidence type="ECO:0000256" key="2">
    <source>
        <dbReference type="SAM" id="SignalP"/>
    </source>
</evidence>
<dbReference type="InterPro" id="IPR005151">
    <property type="entry name" value="Tail-specific_protease"/>
</dbReference>
<feature type="domain" description="Tail specific protease" evidence="3">
    <location>
        <begin position="212"/>
        <end position="417"/>
    </location>
</feature>
<dbReference type="Pfam" id="PF03572">
    <property type="entry name" value="Peptidase_S41"/>
    <property type="match status" value="1"/>
</dbReference>
<dbReference type="GO" id="GO:0004175">
    <property type="term" value="F:endopeptidase activity"/>
    <property type="evidence" value="ECO:0007669"/>
    <property type="project" value="TreeGrafter"/>
</dbReference>
<feature type="chain" id="PRO_5030819530" evidence="2">
    <location>
        <begin position="24"/>
        <end position="484"/>
    </location>
</feature>
<protein>
    <submittedName>
        <fullName evidence="4">C-terminal processing protease CtpA/Prc</fullName>
    </submittedName>
</protein>
<keyword evidence="4" id="KW-0378">Hydrolase</keyword>
<dbReference type="GO" id="GO:0006508">
    <property type="term" value="P:proteolysis"/>
    <property type="evidence" value="ECO:0007669"/>
    <property type="project" value="UniProtKB-KW"/>
</dbReference>
<comment type="caution">
    <text evidence="4">The sequence shown here is derived from an EMBL/GenBank/DDBJ whole genome shotgun (WGS) entry which is preliminary data.</text>
</comment>